<dbReference type="InterPro" id="IPR036273">
    <property type="entry name" value="CRAL/TRIO_N_dom_sf"/>
</dbReference>
<evidence type="ECO:0000259" key="1">
    <source>
        <dbReference type="PROSITE" id="PS50191"/>
    </source>
</evidence>
<dbReference type="SUPFAM" id="SSF46938">
    <property type="entry name" value="CRAL/TRIO N-terminal domain"/>
    <property type="match status" value="1"/>
</dbReference>
<dbReference type="InterPro" id="IPR001251">
    <property type="entry name" value="CRAL-TRIO_dom"/>
</dbReference>
<dbReference type="GO" id="GO:0016020">
    <property type="term" value="C:membrane"/>
    <property type="evidence" value="ECO:0007669"/>
    <property type="project" value="TreeGrafter"/>
</dbReference>
<dbReference type="PANTHER" id="PTHR10174">
    <property type="entry name" value="ALPHA-TOCOPHEROL TRANSFER PROTEIN-RELATED"/>
    <property type="match status" value="1"/>
</dbReference>
<accession>A0AA38MDZ1</accession>
<sequence length="299" mass="36078">MFKVEEPILEKVLKTFNKDKESAEDDIRTIQKWVREQPHFLQPLERRSVANFLILNKFSIEKTKQKIDNYYTNRTKLHEIYKELMNPKFSYVKEVNRIAYCTAHPQLLNYNRVFFFKIRNPDLVEKLDHYVVLRYMMACQEIRVREDIMYGDIHVFDCKHIPSSFFLKLTPTFIYKCLIMIYQFRMTAVYVINFPLFGGTLIRMLKKVTKPKIFERMHFFSEDTIIKDKFPEDFLPMEFGGKGLSLEKLQEMMVSEHEQRLSFFDYLEKVKVDENRRPAKLENDEMLGFYGNFKKLNVN</sequence>
<dbReference type="SUPFAM" id="SSF52087">
    <property type="entry name" value="CRAL/TRIO domain"/>
    <property type="match status" value="1"/>
</dbReference>
<dbReference type="PROSITE" id="PS50191">
    <property type="entry name" value="CRAL_TRIO"/>
    <property type="match status" value="1"/>
</dbReference>
<dbReference type="GO" id="GO:1902936">
    <property type="term" value="F:phosphatidylinositol bisphosphate binding"/>
    <property type="evidence" value="ECO:0007669"/>
    <property type="project" value="TreeGrafter"/>
</dbReference>
<comment type="caution">
    <text evidence="2">The sequence shown here is derived from an EMBL/GenBank/DDBJ whole genome shotgun (WGS) entry which is preliminary data.</text>
</comment>
<dbReference type="Pfam" id="PF00650">
    <property type="entry name" value="CRAL_TRIO"/>
    <property type="match status" value="1"/>
</dbReference>
<protein>
    <recommendedName>
        <fullName evidence="1">CRAL-TRIO domain-containing protein</fullName>
    </recommendedName>
</protein>
<evidence type="ECO:0000313" key="3">
    <source>
        <dbReference type="Proteomes" id="UP001168821"/>
    </source>
</evidence>
<dbReference type="AlphaFoldDB" id="A0AA38MDZ1"/>
<dbReference type="CDD" id="cd00170">
    <property type="entry name" value="SEC14"/>
    <property type="match status" value="1"/>
</dbReference>
<evidence type="ECO:0000313" key="2">
    <source>
        <dbReference type="EMBL" id="KAJ3652778.1"/>
    </source>
</evidence>
<dbReference type="Proteomes" id="UP001168821">
    <property type="component" value="Unassembled WGS sequence"/>
</dbReference>
<dbReference type="Gene3D" id="3.40.525.10">
    <property type="entry name" value="CRAL-TRIO lipid binding domain"/>
    <property type="match status" value="1"/>
</dbReference>
<dbReference type="PANTHER" id="PTHR10174:SF222">
    <property type="entry name" value="GH10083P-RELATED"/>
    <property type="match status" value="1"/>
</dbReference>
<proteinExistence type="predicted"/>
<name>A0AA38MDZ1_9CUCU</name>
<organism evidence="2 3">
    <name type="scientific">Zophobas morio</name>
    <dbReference type="NCBI Taxonomy" id="2755281"/>
    <lineage>
        <taxon>Eukaryota</taxon>
        <taxon>Metazoa</taxon>
        <taxon>Ecdysozoa</taxon>
        <taxon>Arthropoda</taxon>
        <taxon>Hexapoda</taxon>
        <taxon>Insecta</taxon>
        <taxon>Pterygota</taxon>
        <taxon>Neoptera</taxon>
        <taxon>Endopterygota</taxon>
        <taxon>Coleoptera</taxon>
        <taxon>Polyphaga</taxon>
        <taxon>Cucujiformia</taxon>
        <taxon>Tenebrionidae</taxon>
        <taxon>Zophobas</taxon>
    </lineage>
</organism>
<gene>
    <name evidence="2" type="ORF">Zmor_018712</name>
</gene>
<dbReference type="EMBL" id="JALNTZ010000005">
    <property type="protein sequence ID" value="KAJ3652778.1"/>
    <property type="molecule type" value="Genomic_DNA"/>
</dbReference>
<reference evidence="2" key="1">
    <citation type="journal article" date="2023" name="G3 (Bethesda)">
        <title>Whole genome assemblies of Zophobas morio and Tenebrio molitor.</title>
        <authorList>
            <person name="Kaur S."/>
            <person name="Stinson S.A."/>
            <person name="diCenzo G.C."/>
        </authorList>
    </citation>
    <scope>NUCLEOTIDE SEQUENCE</scope>
    <source>
        <strain evidence="2">QUZm001</strain>
    </source>
</reference>
<feature type="domain" description="CRAL-TRIO" evidence="1">
    <location>
        <begin position="113"/>
        <end position="247"/>
    </location>
</feature>
<dbReference type="InterPro" id="IPR036865">
    <property type="entry name" value="CRAL-TRIO_dom_sf"/>
</dbReference>
<keyword evidence="3" id="KW-1185">Reference proteome</keyword>